<dbReference type="EMBL" id="VUJX02000006">
    <property type="protein sequence ID" value="KAL0934812.1"/>
    <property type="molecule type" value="Genomic_DNA"/>
</dbReference>
<name>A0ACC3YSH8_COLTU</name>
<proteinExistence type="predicted"/>
<accession>A0ACC3YSH8</accession>
<evidence type="ECO:0000313" key="1">
    <source>
        <dbReference type="EMBL" id="KAL0934812.1"/>
    </source>
</evidence>
<comment type="caution">
    <text evidence="1">The sequence shown here is derived from an EMBL/GenBank/DDBJ whole genome shotgun (WGS) entry which is preliminary data.</text>
</comment>
<protein>
    <submittedName>
        <fullName evidence="1">Uncharacterized protein</fullName>
    </submittedName>
</protein>
<sequence>MAAEQNSSQLFQLPWEIREQIYAYYLSFDLEDFGDTLRPLHLYIEQEGYAKPIPPLMLTCKRAYREVHRQVHSDAVMRVHTAGWGGPRVGFAVHGTLRFERLQRLYVLVAMEYPNWNRWLGMFSEVSQRATNLSELVIDWEPRPSSGSIKGWEAKLAEKKQNEFFNILSGLKNLQVIRFHGEMPTGWRERFEKETPATLFSYRFKWWKESGME</sequence>
<dbReference type="Proteomes" id="UP000805649">
    <property type="component" value="Unassembled WGS sequence"/>
</dbReference>
<reference evidence="1 2" key="1">
    <citation type="journal article" date="2020" name="Phytopathology">
        <title>Genome Sequence Resources of Colletotrichum truncatum, C. plurivorum, C. musicola, and C. sojae: Four Species Pathogenic to Soybean (Glycine max).</title>
        <authorList>
            <person name="Rogerio F."/>
            <person name="Boufleur T.R."/>
            <person name="Ciampi-Guillardi M."/>
            <person name="Sukno S.A."/>
            <person name="Thon M.R."/>
            <person name="Massola Junior N.S."/>
            <person name="Baroncelli R."/>
        </authorList>
    </citation>
    <scope>NUCLEOTIDE SEQUENCE [LARGE SCALE GENOMIC DNA]</scope>
    <source>
        <strain evidence="1 2">CMES1059</strain>
    </source>
</reference>
<evidence type="ECO:0000313" key="2">
    <source>
        <dbReference type="Proteomes" id="UP000805649"/>
    </source>
</evidence>
<gene>
    <name evidence="1" type="ORF">CTRU02_209403</name>
</gene>
<organism evidence="1 2">
    <name type="scientific">Colletotrichum truncatum</name>
    <name type="common">Anthracnose fungus</name>
    <name type="synonym">Colletotrichum capsici</name>
    <dbReference type="NCBI Taxonomy" id="5467"/>
    <lineage>
        <taxon>Eukaryota</taxon>
        <taxon>Fungi</taxon>
        <taxon>Dikarya</taxon>
        <taxon>Ascomycota</taxon>
        <taxon>Pezizomycotina</taxon>
        <taxon>Sordariomycetes</taxon>
        <taxon>Hypocreomycetidae</taxon>
        <taxon>Glomerellales</taxon>
        <taxon>Glomerellaceae</taxon>
        <taxon>Colletotrichum</taxon>
        <taxon>Colletotrichum truncatum species complex</taxon>
    </lineage>
</organism>
<keyword evidence="2" id="KW-1185">Reference proteome</keyword>